<name>A0AAI8VNN4_9PEZI</name>
<evidence type="ECO:0000313" key="1">
    <source>
        <dbReference type="EMBL" id="CAJ2508218.1"/>
    </source>
</evidence>
<gene>
    <name evidence="1" type="ORF">KHLLAP_LOCUS8686</name>
</gene>
<reference evidence="1" key="1">
    <citation type="submission" date="2023-10" db="EMBL/GenBank/DDBJ databases">
        <authorList>
            <person name="Hackl T."/>
        </authorList>
    </citation>
    <scope>NUCLEOTIDE SEQUENCE</scope>
</reference>
<protein>
    <submittedName>
        <fullName evidence="1">Uu.00g094040.m01.CDS01</fullName>
    </submittedName>
</protein>
<evidence type="ECO:0000313" key="2">
    <source>
        <dbReference type="Proteomes" id="UP001295740"/>
    </source>
</evidence>
<sequence>MAGSNTVAPLVHDHCRYESPNCYHAGHPPYADCAAKIHHVVRQHGEHGPYLVTSPNIPNADFSITVATSANFVNKHVGTRPLQPELKSKRKIPKKAKAVLAPLRKLPKLTSCSISFNRKSKHNLGGLARDAALQVISNRPALPFHRYNDLPSELRLRILSYTDLVLPVKEVFWSDSSGYAITTIKNPTEQAPLAVEDLFSTGPPPLAGQRSACKFVAYGNAPTALFLVSKAFAEEAHVVFFGQNNIIVPLNDSVGDLTVHFGSPHPPEWYLDKINDATEEEDSSNTLEYFQTQGLNLKLLQLDVSRKSRPRMISSEMWANGATVTNLDSQADTINIPGLRLWEDLFTAKAIVSLRAFVAQKSWPFDSDGAPFGVRQLNVNLKRVTFEFHPGVTSNLTVFYHLRRRSELMSAETHKESHKLGMTRISPDVVLPRNDDLEGAPDKKGEWIEEAWVSFPGW</sequence>
<dbReference type="Proteomes" id="UP001295740">
    <property type="component" value="Unassembled WGS sequence"/>
</dbReference>
<keyword evidence="2" id="KW-1185">Reference proteome</keyword>
<organism evidence="1 2">
    <name type="scientific">Anthostomella pinea</name>
    <dbReference type="NCBI Taxonomy" id="933095"/>
    <lineage>
        <taxon>Eukaryota</taxon>
        <taxon>Fungi</taxon>
        <taxon>Dikarya</taxon>
        <taxon>Ascomycota</taxon>
        <taxon>Pezizomycotina</taxon>
        <taxon>Sordariomycetes</taxon>
        <taxon>Xylariomycetidae</taxon>
        <taxon>Xylariales</taxon>
        <taxon>Xylariaceae</taxon>
        <taxon>Anthostomella</taxon>
    </lineage>
</organism>
<accession>A0AAI8VNN4</accession>
<dbReference type="EMBL" id="CAUWAG010000010">
    <property type="protein sequence ID" value="CAJ2508218.1"/>
    <property type="molecule type" value="Genomic_DNA"/>
</dbReference>
<comment type="caution">
    <text evidence="1">The sequence shown here is derived from an EMBL/GenBank/DDBJ whole genome shotgun (WGS) entry which is preliminary data.</text>
</comment>
<dbReference type="AlphaFoldDB" id="A0AAI8VNN4"/>
<proteinExistence type="predicted"/>